<comment type="subcellular location">
    <subcellularLocation>
        <location evidence="1">Membrane</location>
        <topology evidence="1">Multi-pass membrane protein</topology>
    </subcellularLocation>
</comment>
<evidence type="ECO:0000313" key="16">
    <source>
        <dbReference type="Proteomes" id="UP001472866"/>
    </source>
</evidence>
<dbReference type="PROSITE" id="PS51292">
    <property type="entry name" value="ZF_RING_CH"/>
    <property type="match status" value="1"/>
</dbReference>
<keyword evidence="6" id="KW-0833">Ubl conjugation pathway</keyword>
<evidence type="ECO:0000256" key="6">
    <source>
        <dbReference type="ARBA" id="ARBA00022786"/>
    </source>
</evidence>
<dbReference type="GO" id="GO:0016020">
    <property type="term" value="C:membrane"/>
    <property type="evidence" value="ECO:0007669"/>
    <property type="project" value="UniProtKB-SubCell"/>
</dbReference>
<keyword evidence="2" id="KW-0808">Transferase</keyword>
<dbReference type="GO" id="GO:0004842">
    <property type="term" value="F:ubiquitin-protein transferase activity"/>
    <property type="evidence" value="ECO:0007669"/>
    <property type="project" value="TreeGrafter"/>
</dbReference>
<feature type="compositionally biased region" description="Basic and acidic residues" evidence="11">
    <location>
        <begin position="17"/>
        <end position="28"/>
    </location>
</feature>
<dbReference type="InterPro" id="IPR013083">
    <property type="entry name" value="Znf_RING/FYVE/PHD"/>
</dbReference>
<keyword evidence="16" id="KW-1185">Reference proteome</keyword>
<evidence type="ECO:0000256" key="2">
    <source>
        <dbReference type="ARBA" id="ARBA00022679"/>
    </source>
</evidence>
<keyword evidence="8 12" id="KW-1133">Transmembrane helix</keyword>
<evidence type="ECO:0000256" key="11">
    <source>
        <dbReference type="SAM" id="MobiDB-lite"/>
    </source>
</evidence>
<evidence type="ECO:0000256" key="12">
    <source>
        <dbReference type="SAM" id="Phobius"/>
    </source>
</evidence>
<feature type="domain" description="RING-CH-type" evidence="14">
    <location>
        <begin position="134"/>
        <end position="197"/>
    </location>
</feature>
<keyword evidence="5 10" id="KW-0863">Zinc-finger</keyword>
<feature type="compositionally biased region" description="Acidic residues" evidence="11">
    <location>
        <begin position="29"/>
        <end position="42"/>
    </location>
</feature>
<evidence type="ECO:0000256" key="8">
    <source>
        <dbReference type="ARBA" id="ARBA00022989"/>
    </source>
</evidence>
<evidence type="ECO:0000256" key="1">
    <source>
        <dbReference type="ARBA" id="ARBA00004141"/>
    </source>
</evidence>
<evidence type="ECO:0000256" key="5">
    <source>
        <dbReference type="ARBA" id="ARBA00022771"/>
    </source>
</evidence>
<proteinExistence type="predicted"/>
<evidence type="ECO:0000256" key="9">
    <source>
        <dbReference type="ARBA" id="ARBA00023136"/>
    </source>
</evidence>
<dbReference type="GO" id="GO:0016567">
    <property type="term" value="P:protein ubiquitination"/>
    <property type="evidence" value="ECO:0007669"/>
    <property type="project" value="TreeGrafter"/>
</dbReference>
<name>A0AAX4P5G1_9CHLO</name>
<evidence type="ECO:0000259" key="14">
    <source>
        <dbReference type="PROSITE" id="PS51292"/>
    </source>
</evidence>
<keyword evidence="3 12" id="KW-0812">Transmembrane</keyword>
<dbReference type="Pfam" id="PF12906">
    <property type="entry name" value="RINGv"/>
    <property type="match status" value="1"/>
</dbReference>
<evidence type="ECO:0000259" key="13">
    <source>
        <dbReference type="PROSITE" id="PS50089"/>
    </source>
</evidence>
<keyword evidence="7" id="KW-0862">Zinc</keyword>
<accession>A0AAX4P5G1</accession>
<dbReference type="InterPro" id="IPR001841">
    <property type="entry name" value="Znf_RING"/>
</dbReference>
<feature type="compositionally biased region" description="Acidic residues" evidence="11">
    <location>
        <begin position="1"/>
        <end position="11"/>
    </location>
</feature>
<keyword evidence="4" id="KW-0479">Metal-binding</keyword>
<dbReference type="EMBL" id="CP151504">
    <property type="protein sequence ID" value="WZN61612.1"/>
    <property type="molecule type" value="Genomic_DNA"/>
</dbReference>
<sequence>MAASEERDEEAQGLRGAELEAARVRGDESEGETPYEPSDGDEPEHAISPRSEILRERKKMAMLSERLANQRHGQVESDEEGPAGDNGECASCHTAALPYGGSGRGLASSASSADATAREASASSHVCGDDDDKDGSGEAPYCRICFEGEDEKGEPLLSDLCGCSGTMAHLHKSCLTKWIAESKTLDCEICRQSFRLPQGEVDEWHAHFARSWPQRAAFGVQAGSGEEDYVDEDEAAFESVTNPCIRGCLQRLWRNRGVMNSTIIILVGTSILVMMSLVLYHFLSPTRENVVAGALPPGQNVYEPLNCTMQIDESSREVEKGPIGWLCGVSSSQIYKGDCRERVEEEPCGEWNQFTLLQSSIPRCFFGHGSICYVAIQPDPVTGGVCKDGVCTPFNSTNADIISKDAMQYQNGLLAQGRCVACV</sequence>
<feature type="compositionally biased region" description="Basic and acidic residues" evidence="11">
    <location>
        <begin position="43"/>
        <end position="55"/>
    </location>
</feature>
<dbReference type="InterPro" id="IPR011016">
    <property type="entry name" value="Znf_RING-CH"/>
</dbReference>
<evidence type="ECO:0000256" key="3">
    <source>
        <dbReference type="ARBA" id="ARBA00022692"/>
    </source>
</evidence>
<evidence type="ECO:0000256" key="4">
    <source>
        <dbReference type="ARBA" id="ARBA00022723"/>
    </source>
</evidence>
<dbReference type="AlphaFoldDB" id="A0AAX4P5G1"/>
<keyword evidence="9 12" id="KW-0472">Membrane</keyword>
<dbReference type="PANTHER" id="PTHR46065:SF3">
    <property type="entry name" value="FI20425P1"/>
    <property type="match status" value="1"/>
</dbReference>
<dbReference type="SUPFAM" id="SSF57850">
    <property type="entry name" value="RING/U-box"/>
    <property type="match status" value="1"/>
</dbReference>
<feature type="transmembrane region" description="Helical" evidence="12">
    <location>
        <begin position="263"/>
        <end position="283"/>
    </location>
</feature>
<dbReference type="PROSITE" id="PS50089">
    <property type="entry name" value="ZF_RING_2"/>
    <property type="match status" value="1"/>
</dbReference>
<dbReference type="SMART" id="SM00744">
    <property type="entry name" value="RINGv"/>
    <property type="match status" value="1"/>
</dbReference>
<feature type="domain" description="RING-type" evidence="13">
    <location>
        <begin position="142"/>
        <end position="191"/>
    </location>
</feature>
<reference evidence="15 16" key="1">
    <citation type="submission" date="2024-03" db="EMBL/GenBank/DDBJ databases">
        <title>Complete genome sequence of the green alga Chloropicon roscoffensis RCC1871.</title>
        <authorList>
            <person name="Lemieux C."/>
            <person name="Pombert J.-F."/>
            <person name="Otis C."/>
            <person name="Turmel M."/>
        </authorList>
    </citation>
    <scope>NUCLEOTIDE SEQUENCE [LARGE SCALE GENOMIC DNA]</scope>
    <source>
        <strain evidence="15 16">RCC1871</strain>
    </source>
</reference>
<dbReference type="PANTHER" id="PTHR46065">
    <property type="entry name" value="E3 UBIQUITIN-PROTEIN LIGASE MARCH 2/3 FAMILY MEMBER"/>
    <property type="match status" value="1"/>
</dbReference>
<evidence type="ECO:0000313" key="15">
    <source>
        <dbReference type="EMBL" id="WZN61612.1"/>
    </source>
</evidence>
<evidence type="ECO:0000256" key="10">
    <source>
        <dbReference type="PROSITE-ProRule" id="PRU00175"/>
    </source>
</evidence>
<dbReference type="Gene3D" id="3.30.40.10">
    <property type="entry name" value="Zinc/RING finger domain, C3HC4 (zinc finger)"/>
    <property type="match status" value="1"/>
</dbReference>
<evidence type="ECO:0000256" key="7">
    <source>
        <dbReference type="ARBA" id="ARBA00022833"/>
    </source>
</evidence>
<protein>
    <submittedName>
        <fullName evidence="15">RING-CH-type domain-containing protein</fullName>
    </submittedName>
</protein>
<feature type="region of interest" description="Disordered" evidence="11">
    <location>
        <begin position="1"/>
        <end position="87"/>
    </location>
</feature>
<dbReference type="GO" id="GO:0008270">
    <property type="term" value="F:zinc ion binding"/>
    <property type="evidence" value="ECO:0007669"/>
    <property type="project" value="UniProtKB-KW"/>
</dbReference>
<organism evidence="15 16">
    <name type="scientific">Chloropicon roscoffensis</name>
    <dbReference type="NCBI Taxonomy" id="1461544"/>
    <lineage>
        <taxon>Eukaryota</taxon>
        <taxon>Viridiplantae</taxon>
        <taxon>Chlorophyta</taxon>
        <taxon>Chloropicophyceae</taxon>
        <taxon>Chloropicales</taxon>
        <taxon>Chloropicaceae</taxon>
        <taxon>Chloropicon</taxon>
    </lineage>
</organism>
<dbReference type="Proteomes" id="UP001472866">
    <property type="component" value="Chromosome 04"/>
</dbReference>
<gene>
    <name evidence="15" type="ORF">HKI87_04g31470</name>
</gene>